<dbReference type="CDD" id="cd01627">
    <property type="entry name" value="HAD_TPP"/>
    <property type="match status" value="1"/>
</dbReference>
<dbReference type="Gene3D" id="3.40.50.1000">
    <property type="entry name" value="HAD superfamily/HAD-like"/>
    <property type="match status" value="1"/>
</dbReference>
<dbReference type="NCBIfam" id="TIGR00685">
    <property type="entry name" value="T6PP"/>
    <property type="match status" value="1"/>
</dbReference>
<name>A0A8H7RUE4_9FUNG</name>
<dbReference type="FunFam" id="3.30.70.1020:FF:000002">
    <property type="entry name" value="Trehalose-6-phosphate synthase 2"/>
    <property type="match status" value="1"/>
</dbReference>
<comment type="caution">
    <text evidence="3">The sequence shown here is derived from an EMBL/GenBank/DDBJ whole genome shotgun (WGS) entry which is preliminary data.</text>
</comment>
<evidence type="ECO:0000313" key="4">
    <source>
        <dbReference type="Proteomes" id="UP000646827"/>
    </source>
</evidence>
<dbReference type="InterPro" id="IPR006379">
    <property type="entry name" value="HAD-SF_hydro_IIB"/>
</dbReference>
<dbReference type="Gene3D" id="3.40.50.2000">
    <property type="entry name" value="Glycogen Phosphorylase B"/>
    <property type="match status" value="2"/>
</dbReference>
<dbReference type="OrthoDB" id="755951at2759"/>
<dbReference type="Gene3D" id="3.30.70.1020">
    <property type="entry name" value="Trehalose-6-phosphate phosphatase related protein, domain 2"/>
    <property type="match status" value="1"/>
</dbReference>
<dbReference type="GO" id="GO:0005992">
    <property type="term" value="P:trehalose biosynthetic process"/>
    <property type="evidence" value="ECO:0007669"/>
    <property type="project" value="InterPro"/>
</dbReference>
<dbReference type="GO" id="GO:0005946">
    <property type="term" value="C:alpha,alpha-trehalose-phosphate synthase complex (UDP-forming)"/>
    <property type="evidence" value="ECO:0007669"/>
    <property type="project" value="TreeGrafter"/>
</dbReference>
<dbReference type="InterPro" id="IPR003337">
    <property type="entry name" value="Trehalose_PPase"/>
</dbReference>
<comment type="similarity">
    <text evidence="2">In the C-terminal section; belongs to the trehalose phosphatase family.</text>
</comment>
<dbReference type="FunFam" id="3.40.50.1000:FF:000052">
    <property type="entry name" value="Alpha,alpha-trehalose-phosphate synthase [UDP-forming] 6"/>
    <property type="match status" value="1"/>
</dbReference>
<dbReference type="PANTHER" id="PTHR10788:SF123">
    <property type="entry name" value="TREHALOSE-PHOSPHATASE"/>
    <property type="match status" value="1"/>
</dbReference>
<dbReference type="SUPFAM" id="SSF53756">
    <property type="entry name" value="UDP-Glycosyltransferase/glycogen phosphorylase"/>
    <property type="match status" value="1"/>
</dbReference>
<dbReference type="SUPFAM" id="SSF56784">
    <property type="entry name" value="HAD-like"/>
    <property type="match status" value="1"/>
</dbReference>
<dbReference type="Pfam" id="PF02358">
    <property type="entry name" value="Trehalose_PPase"/>
    <property type="match status" value="1"/>
</dbReference>
<dbReference type="InterPro" id="IPR036412">
    <property type="entry name" value="HAD-like_sf"/>
</dbReference>
<protein>
    <recommendedName>
        <fullName evidence="5">Trehalose-phosphatase</fullName>
    </recommendedName>
</protein>
<dbReference type="GO" id="GO:0003825">
    <property type="term" value="F:alpha,alpha-trehalose-phosphate synthase (UDP-forming) activity"/>
    <property type="evidence" value="ECO:0007669"/>
    <property type="project" value="TreeGrafter"/>
</dbReference>
<organism evidence="3 4">
    <name type="scientific">Circinella minor</name>
    <dbReference type="NCBI Taxonomy" id="1195481"/>
    <lineage>
        <taxon>Eukaryota</taxon>
        <taxon>Fungi</taxon>
        <taxon>Fungi incertae sedis</taxon>
        <taxon>Mucoromycota</taxon>
        <taxon>Mucoromycotina</taxon>
        <taxon>Mucoromycetes</taxon>
        <taxon>Mucorales</taxon>
        <taxon>Lichtheimiaceae</taxon>
        <taxon>Circinella</taxon>
    </lineage>
</organism>
<accession>A0A8H7RUE4</accession>
<dbReference type="Proteomes" id="UP000646827">
    <property type="component" value="Unassembled WGS sequence"/>
</dbReference>
<gene>
    <name evidence="3" type="ORF">INT45_005222</name>
</gene>
<dbReference type="EMBL" id="JAEPRB010000352">
    <property type="protein sequence ID" value="KAG2216855.1"/>
    <property type="molecule type" value="Genomic_DNA"/>
</dbReference>
<dbReference type="AlphaFoldDB" id="A0A8H7RUE4"/>
<dbReference type="InterPro" id="IPR023214">
    <property type="entry name" value="HAD_sf"/>
</dbReference>
<evidence type="ECO:0000256" key="1">
    <source>
        <dbReference type="ARBA" id="ARBA00005409"/>
    </source>
</evidence>
<keyword evidence="4" id="KW-1185">Reference proteome</keyword>
<dbReference type="NCBIfam" id="TIGR01484">
    <property type="entry name" value="HAD-SF-IIB"/>
    <property type="match status" value="1"/>
</dbReference>
<evidence type="ECO:0000313" key="3">
    <source>
        <dbReference type="EMBL" id="KAG2216855.1"/>
    </source>
</evidence>
<reference evidence="3 4" key="1">
    <citation type="submission" date="2020-12" db="EMBL/GenBank/DDBJ databases">
        <title>Metabolic potential, ecology and presence of endohyphal bacteria is reflected in genomic diversity of Mucoromycotina.</title>
        <authorList>
            <person name="Muszewska A."/>
            <person name="Okrasinska A."/>
            <person name="Steczkiewicz K."/>
            <person name="Drgas O."/>
            <person name="Orlowska M."/>
            <person name="Perlinska-Lenart U."/>
            <person name="Aleksandrzak-Piekarczyk T."/>
            <person name="Szatraj K."/>
            <person name="Zielenkiewicz U."/>
            <person name="Pilsyk S."/>
            <person name="Malc E."/>
            <person name="Mieczkowski P."/>
            <person name="Kruszewska J.S."/>
            <person name="Biernat P."/>
            <person name="Pawlowska J."/>
        </authorList>
    </citation>
    <scope>NUCLEOTIDE SEQUENCE [LARGE SCALE GENOMIC DNA]</scope>
    <source>
        <strain evidence="3 4">CBS 142.35</strain>
    </source>
</reference>
<dbReference type="GO" id="GO:0005829">
    <property type="term" value="C:cytosol"/>
    <property type="evidence" value="ECO:0007669"/>
    <property type="project" value="TreeGrafter"/>
</dbReference>
<dbReference type="CDD" id="cd03788">
    <property type="entry name" value="GT20_TPS"/>
    <property type="match status" value="1"/>
</dbReference>
<comment type="similarity">
    <text evidence="1">In the N-terminal section; belongs to the glycosyltransferase 20 family.</text>
</comment>
<sequence>MVHPSTSTSTHDTQGQIDLNKLQSLLQEQSEELPVPLDGKKIISVAHHIPYTCMLNDRQNVSLMDQLRHADQQHQQEQQEQTAVGRRNSILLTPSSQLDAAPISHLAKRRSSILPSLGETEQWELSQRRGHSAMYAGIDSLKDRYRTLYIGATGNLHCKETKEIIQTDSITEQEKNGLIDLLKSKHAIVPIFVPDKMGYGHYEGYCKQVLWPLLHYIMWNETVDEKSYWEDYVKVNQLFADQVVQHYEEVYIHDYHLLLVPQMLRKKLPNNARIGIFIHTPFVSSEIFRSLPRRKDILLGMLGSNLVSFQTYNYARHFSSNCTRILGYEYTPSGIDANGTIVGLGVHPIGIDVQWVRDHCHRPGVPPKMKAIRAKYGPDMKIIVGRDKLDPVKGVLQKLESFEEFLKNYPEWVGRAMLIQVTSPGVVDCPAKLETKAAEAVNRINSRYGSLSFQPVHHYHQHIDRDEYYALLSVADVMMVTPLADGMNTTSLEFVVAQEETNKSPLVLSEFTGTAGSLSAAEIVNPYDYAQVADALHNCLVMSQEEKEERFKKSDDMVNRHTASYWAHCLIHDLVTRAAKESHWGPTPPLDVDRLQIEYNGSHKRLLFFDYDGTLTPICSKPEDAKPSTLTLKNLERLCADPHNTVMVVSGRDQATLEKWLGHIPQLGLSGEHGCFIRDPHSKHTISMLDQIDMGWKEDVMEVFQYYTERTPGTFIESKKCALTWHYRTAEDPKYGAFQAKECQNHLEQSVISKLPVEILVGKKTLEVRPTSINKGEVIKRMIAQHPDASFLLCAGDDKTDEDMFRVLVKMKSKGLTQLIFSVIIGPAEKSTLAVWHVETSEQFNQILNTLT</sequence>
<dbReference type="Pfam" id="PF00982">
    <property type="entry name" value="Glyco_transf_20"/>
    <property type="match status" value="1"/>
</dbReference>
<evidence type="ECO:0000256" key="2">
    <source>
        <dbReference type="ARBA" id="ARBA00006330"/>
    </source>
</evidence>
<evidence type="ECO:0008006" key="5">
    <source>
        <dbReference type="Google" id="ProtNLM"/>
    </source>
</evidence>
<dbReference type="InterPro" id="IPR001830">
    <property type="entry name" value="Glyco_trans_20"/>
</dbReference>
<dbReference type="GO" id="GO:0004805">
    <property type="term" value="F:trehalose-phosphatase activity"/>
    <property type="evidence" value="ECO:0007669"/>
    <property type="project" value="TreeGrafter"/>
</dbReference>
<dbReference type="PANTHER" id="PTHR10788">
    <property type="entry name" value="TREHALOSE-6-PHOSPHATE SYNTHASE"/>
    <property type="match status" value="1"/>
</dbReference>
<proteinExistence type="inferred from homology"/>